<keyword evidence="4" id="KW-0964">Secreted</keyword>
<evidence type="ECO:0000256" key="10">
    <source>
        <dbReference type="SAM" id="MobiDB-lite"/>
    </source>
</evidence>
<evidence type="ECO:0000313" key="12">
    <source>
        <dbReference type="Proteomes" id="UP000828390"/>
    </source>
</evidence>
<dbReference type="EMBL" id="JAIWYP010000005">
    <property type="protein sequence ID" value="KAH3826824.1"/>
    <property type="molecule type" value="Genomic_DNA"/>
</dbReference>
<comment type="similarity">
    <text evidence="2 9">Belongs to the Wnt family.</text>
</comment>
<evidence type="ECO:0000256" key="4">
    <source>
        <dbReference type="ARBA" id="ARBA00022525"/>
    </source>
</evidence>
<dbReference type="AlphaFoldDB" id="A0A9D4H024"/>
<dbReference type="Proteomes" id="UP000828390">
    <property type="component" value="Unassembled WGS sequence"/>
</dbReference>
<dbReference type="PROSITE" id="PS00246">
    <property type="entry name" value="WNT1"/>
    <property type="match status" value="1"/>
</dbReference>
<feature type="compositionally biased region" description="Low complexity" evidence="10">
    <location>
        <begin position="246"/>
        <end position="262"/>
    </location>
</feature>
<dbReference type="FunFam" id="3.30.2460.20:FF:000001">
    <property type="entry name" value="Wnt homolog"/>
    <property type="match status" value="1"/>
</dbReference>
<feature type="compositionally biased region" description="Basic and acidic residues" evidence="10">
    <location>
        <begin position="268"/>
        <end position="282"/>
    </location>
</feature>
<evidence type="ECO:0000256" key="7">
    <source>
        <dbReference type="ARBA" id="ARBA00023157"/>
    </source>
</evidence>
<feature type="region of interest" description="Disordered" evidence="10">
    <location>
        <begin position="240"/>
        <end position="282"/>
    </location>
</feature>
<comment type="function">
    <text evidence="9">Ligand for members of the frizzled family of seven transmembrane receptors.</text>
</comment>
<evidence type="ECO:0000256" key="2">
    <source>
        <dbReference type="ARBA" id="ARBA00005683"/>
    </source>
</evidence>
<evidence type="ECO:0000256" key="5">
    <source>
        <dbReference type="ARBA" id="ARBA00022530"/>
    </source>
</evidence>
<protein>
    <recommendedName>
        <fullName evidence="9">Protein Wnt</fullName>
    </recommendedName>
</protein>
<dbReference type="InterPro" id="IPR043158">
    <property type="entry name" value="Wnt_C"/>
</dbReference>
<dbReference type="InterPro" id="IPR018161">
    <property type="entry name" value="Wnt_CS"/>
</dbReference>
<dbReference type="PRINTS" id="PR01349">
    <property type="entry name" value="WNTPROTEIN"/>
</dbReference>
<gene>
    <name evidence="11" type="ORF">DPMN_128736</name>
</gene>
<reference evidence="11" key="1">
    <citation type="journal article" date="2019" name="bioRxiv">
        <title>The Genome of the Zebra Mussel, Dreissena polymorpha: A Resource for Invasive Species Research.</title>
        <authorList>
            <person name="McCartney M.A."/>
            <person name="Auch B."/>
            <person name="Kono T."/>
            <person name="Mallez S."/>
            <person name="Zhang Y."/>
            <person name="Obille A."/>
            <person name="Becker A."/>
            <person name="Abrahante J.E."/>
            <person name="Garbe J."/>
            <person name="Badalamenti J.P."/>
            <person name="Herman A."/>
            <person name="Mangelson H."/>
            <person name="Liachko I."/>
            <person name="Sullivan S."/>
            <person name="Sone E.D."/>
            <person name="Koren S."/>
            <person name="Silverstein K.A.T."/>
            <person name="Beckman K.B."/>
            <person name="Gohl D.M."/>
        </authorList>
    </citation>
    <scope>NUCLEOTIDE SEQUENCE</scope>
    <source>
        <strain evidence="11">Duluth1</strain>
        <tissue evidence="11">Whole animal</tissue>
    </source>
</reference>
<dbReference type="Gene3D" id="3.30.2460.20">
    <property type="match status" value="1"/>
</dbReference>
<sequence length="366" mass="41101">MMHGSTGKKRRHKGTQWWSLAQTGEPSNDLYSPTAQAFIHSSPTLLPLTKKQRRLVTKNPGTIVAVAKGARMAVDECKYQFKDRRWNCPVQENGHGGSIFGKIIDKGCRETAFIYAVTSAAVAHSVARACADGSIFTCTCNYNLHQPQGVDWEWGGCSDNENFGRKFSRKFVDVAEKGRDFRFMMNLHNNEAGRRHVKRQMVRDCKCHGMSGSCTIKTCWMRLPNFRQVGTILKDHFDGASRVNPGNEGSADGEGDNNNGGRRNTKKPKLEPVDPNHKKPDKRDLVYFEESPNFCEPDDTIGFPGTSERECNSTSIGIDGCDLLCCGRGYKSEPYTVRERCSCTFHWCCEVKCKVCTRTKIRNTCL</sequence>
<dbReference type="GO" id="GO:0045165">
    <property type="term" value="P:cell fate commitment"/>
    <property type="evidence" value="ECO:0007669"/>
    <property type="project" value="TreeGrafter"/>
</dbReference>
<evidence type="ECO:0000313" key="11">
    <source>
        <dbReference type="EMBL" id="KAH3826824.1"/>
    </source>
</evidence>
<name>A0A9D4H024_DREPO</name>
<dbReference type="PANTHER" id="PTHR12027:SF91">
    <property type="entry name" value="PROTO-ONCOGENE WNT-1"/>
    <property type="match status" value="1"/>
</dbReference>
<dbReference type="Pfam" id="PF00110">
    <property type="entry name" value="wnt"/>
    <property type="match status" value="1"/>
</dbReference>
<dbReference type="GO" id="GO:0005109">
    <property type="term" value="F:frizzled binding"/>
    <property type="evidence" value="ECO:0007669"/>
    <property type="project" value="TreeGrafter"/>
</dbReference>
<keyword evidence="3 9" id="KW-0217">Developmental protein</keyword>
<keyword evidence="7" id="KW-1015">Disulfide bond</keyword>
<keyword evidence="5" id="KW-0272">Extracellular matrix</keyword>
<evidence type="ECO:0000256" key="1">
    <source>
        <dbReference type="ARBA" id="ARBA00004498"/>
    </source>
</evidence>
<dbReference type="GO" id="GO:0005125">
    <property type="term" value="F:cytokine activity"/>
    <property type="evidence" value="ECO:0007669"/>
    <property type="project" value="TreeGrafter"/>
</dbReference>
<evidence type="ECO:0000256" key="3">
    <source>
        <dbReference type="ARBA" id="ARBA00022473"/>
    </source>
</evidence>
<dbReference type="SMART" id="SM00097">
    <property type="entry name" value="WNT1"/>
    <property type="match status" value="1"/>
</dbReference>
<accession>A0A9D4H024</accession>
<organism evidence="11 12">
    <name type="scientific">Dreissena polymorpha</name>
    <name type="common">Zebra mussel</name>
    <name type="synonym">Mytilus polymorpha</name>
    <dbReference type="NCBI Taxonomy" id="45954"/>
    <lineage>
        <taxon>Eukaryota</taxon>
        <taxon>Metazoa</taxon>
        <taxon>Spiralia</taxon>
        <taxon>Lophotrochozoa</taxon>
        <taxon>Mollusca</taxon>
        <taxon>Bivalvia</taxon>
        <taxon>Autobranchia</taxon>
        <taxon>Heteroconchia</taxon>
        <taxon>Euheterodonta</taxon>
        <taxon>Imparidentia</taxon>
        <taxon>Neoheterodontei</taxon>
        <taxon>Myida</taxon>
        <taxon>Dreissenoidea</taxon>
        <taxon>Dreissenidae</taxon>
        <taxon>Dreissena</taxon>
    </lineage>
</organism>
<comment type="caution">
    <text evidence="11">The sequence shown here is derived from an EMBL/GenBank/DDBJ whole genome shotgun (WGS) entry which is preliminary data.</text>
</comment>
<dbReference type="InterPro" id="IPR005817">
    <property type="entry name" value="Wnt"/>
</dbReference>
<keyword evidence="6 9" id="KW-0879">Wnt signaling pathway</keyword>
<reference evidence="11" key="2">
    <citation type="submission" date="2020-11" db="EMBL/GenBank/DDBJ databases">
        <authorList>
            <person name="McCartney M.A."/>
            <person name="Auch B."/>
            <person name="Kono T."/>
            <person name="Mallez S."/>
            <person name="Becker A."/>
            <person name="Gohl D.M."/>
            <person name="Silverstein K.A.T."/>
            <person name="Koren S."/>
            <person name="Bechman K.B."/>
            <person name="Herman A."/>
            <person name="Abrahante J.E."/>
            <person name="Garbe J."/>
        </authorList>
    </citation>
    <scope>NUCLEOTIDE SEQUENCE</scope>
    <source>
        <strain evidence="11">Duluth1</strain>
        <tissue evidence="11">Whole animal</tissue>
    </source>
</reference>
<keyword evidence="8" id="KW-0449">Lipoprotein</keyword>
<dbReference type="GO" id="GO:0005615">
    <property type="term" value="C:extracellular space"/>
    <property type="evidence" value="ECO:0007669"/>
    <property type="project" value="TreeGrafter"/>
</dbReference>
<proteinExistence type="inferred from homology"/>
<evidence type="ECO:0000256" key="6">
    <source>
        <dbReference type="ARBA" id="ARBA00022687"/>
    </source>
</evidence>
<dbReference type="GO" id="GO:0030182">
    <property type="term" value="P:neuron differentiation"/>
    <property type="evidence" value="ECO:0007669"/>
    <property type="project" value="TreeGrafter"/>
</dbReference>
<dbReference type="GO" id="GO:0060070">
    <property type="term" value="P:canonical Wnt signaling pathway"/>
    <property type="evidence" value="ECO:0007669"/>
    <property type="project" value="TreeGrafter"/>
</dbReference>
<keyword evidence="12" id="KW-1185">Reference proteome</keyword>
<comment type="subcellular location">
    <subcellularLocation>
        <location evidence="1 9">Secreted</location>
        <location evidence="1 9">Extracellular space</location>
        <location evidence="1 9">Extracellular matrix</location>
    </subcellularLocation>
</comment>
<evidence type="ECO:0000256" key="8">
    <source>
        <dbReference type="ARBA" id="ARBA00023288"/>
    </source>
</evidence>
<dbReference type="CDD" id="cd19333">
    <property type="entry name" value="Wnt_Wnt1"/>
    <property type="match status" value="1"/>
</dbReference>
<dbReference type="PANTHER" id="PTHR12027">
    <property type="entry name" value="WNT RELATED"/>
    <property type="match status" value="1"/>
</dbReference>
<evidence type="ECO:0000256" key="9">
    <source>
        <dbReference type="RuleBase" id="RU003500"/>
    </source>
</evidence>